<protein>
    <submittedName>
        <fullName evidence="1">Uncharacterized protein</fullName>
    </submittedName>
</protein>
<comment type="caution">
    <text evidence="1">The sequence shown here is derived from an EMBL/GenBank/DDBJ whole genome shotgun (WGS) entry which is preliminary data.</text>
</comment>
<evidence type="ECO:0000313" key="1">
    <source>
        <dbReference type="EMBL" id="KAG5615806.1"/>
    </source>
</evidence>
<dbReference type="Proteomes" id="UP000824120">
    <property type="component" value="Chromosome 3"/>
</dbReference>
<organism evidence="1 2">
    <name type="scientific">Solanum commersonii</name>
    <name type="common">Commerson's wild potato</name>
    <name type="synonym">Commerson's nightshade</name>
    <dbReference type="NCBI Taxonomy" id="4109"/>
    <lineage>
        <taxon>Eukaryota</taxon>
        <taxon>Viridiplantae</taxon>
        <taxon>Streptophyta</taxon>
        <taxon>Embryophyta</taxon>
        <taxon>Tracheophyta</taxon>
        <taxon>Spermatophyta</taxon>
        <taxon>Magnoliopsida</taxon>
        <taxon>eudicotyledons</taxon>
        <taxon>Gunneridae</taxon>
        <taxon>Pentapetalae</taxon>
        <taxon>asterids</taxon>
        <taxon>lamiids</taxon>
        <taxon>Solanales</taxon>
        <taxon>Solanaceae</taxon>
        <taxon>Solanoideae</taxon>
        <taxon>Solaneae</taxon>
        <taxon>Solanum</taxon>
    </lineage>
</organism>
<gene>
    <name evidence="1" type="ORF">H5410_015630</name>
</gene>
<name>A0A9J5ZU81_SOLCO</name>
<keyword evidence="2" id="KW-1185">Reference proteome</keyword>
<proteinExistence type="predicted"/>
<dbReference type="AlphaFoldDB" id="A0A9J5ZU81"/>
<accession>A0A9J5ZU81</accession>
<dbReference type="EMBL" id="JACXVP010000003">
    <property type="protein sequence ID" value="KAG5615806.1"/>
    <property type="molecule type" value="Genomic_DNA"/>
</dbReference>
<reference evidence="1 2" key="1">
    <citation type="submission" date="2020-09" db="EMBL/GenBank/DDBJ databases">
        <title>De no assembly of potato wild relative species, Solanum commersonii.</title>
        <authorList>
            <person name="Cho K."/>
        </authorList>
    </citation>
    <scope>NUCLEOTIDE SEQUENCE [LARGE SCALE GENOMIC DNA]</scope>
    <source>
        <strain evidence="1">LZ3.2</strain>
        <tissue evidence="1">Leaf</tissue>
    </source>
</reference>
<sequence>MQCSLSQRRTQCMLSPIGLPVFSNQHLFQFTKDQKGFFKACNGAECKVFISTHQSALSLRNQYGA</sequence>
<evidence type="ECO:0000313" key="2">
    <source>
        <dbReference type="Proteomes" id="UP000824120"/>
    </source>
</evidence>